<evidence type="ECO:0000313" key="1">
    <source>
        <dbReference type="EMBL" id="ARN82172.1"/>
    </source>
</evidence>
<keyword evidence="2" id="KW-1185">Reference proteome</keyword>
<protein>
    <submittedName>
        <fullName evidence="1">Uncharacterized protein</fullName>
    </submittedName>
</protein>
<evidence type="ECO:0000313" key="2">
    <source>
        <dbReference type="Proteomes" id="UP000193978"/>
    </source>
</evidence>
<dbReference type="RefSeq" id="WP_085772295.1">
    <property type="nucleotide sequence ID" value="NZ_AP027149.1"/>
</dbReference>
<dbReference type="STRING" id="655015.B1812_14980"/>
<name>A0A1W6MX69_9HYPH</name>
<dbReference type="KEGG" id="mbry:B1812_14980"/>
<dbReference type="Proteomes" id="UP000193978">
    <property type="component" value="Chromosome"/>
</dbReference>
<accession>A0A1W6MX69</accession>
<proteinExistence type="predicted"/>
<sequence length="75" mass="8293">MIAHYCQCSGEAWSDVLEAELTFPRLFARQAYWREFPPPPMLMRAIAVGLGVYKPAANTTDAMGTLKAMFPGGKI</sequence>
<reference evidence="1 2" key="1">
    <citation type="submission" date="2017-02" db="EMBL/GenBank/DDBJ databases">
        <authorList>
            <person name="Peterson S.W."/>
        </authorList>
    </citation>
    <scope>NUCLEOTIDE SEQUENCE [LARGE SCALE GENOMIC DNA]</scope>
    <source>
        <strain evidence="1 2">S285</strain>
    </source>
</reference>
<dbReference type="AlphaFoldDB" id="A0A1W6MX69"/>
<organism evidence="1 2">
    <name type="scientific">Methylocystis bryophila</name>
    <dbReference type="NCBI Taxonomy" id="655015"/>
    <lineage>
        <taxon>Bacteria</taxon>
        <taxon>Pseudomonadati</taxon>
        <taxon>Pseudomonadota</taxon>
        <taxon>Alphaproteobacteria</taxon>
        <taxon>Hyphomicrobiales</taxon>
        <taxon>Methylocystaceae</taxon>
        <taxon>Methylocystis</taxon>
    </lineage>
</organism>
<dbReference type="EMBL" id="CP019948">
    <property type="protein sequence ID" value="ARN82172.1"/>
    <property type="molecule type" value="Genomic_DNA"/>
</dbReference>
<gene>
    <name evidence="1" type="ORF">B1812_14980</name>
</gene>